<dbReference type="Pfam" id="PF00005">
    <property type="entry name" value="ABC_tran"/>
    <property type="match status" value="1"/>
</dbReference>
<dbReference type="InterPro" id="IPR017871">
    <property type="entry name" value="ABC_transporter-like_CS"/>
</dbReference>
<evidence type="ECO:0000256" key="6">
    <source>
        <dbReference type="SAM" id="MobiDB-lite"/>
    </source>
</evidence>
<dbReference type="PANTHER" id="PTHR42788">
    <property type="entry name" value="TAURINE IMPORT ATP-BINDING PROTEIN-RELATED"/>
    <property type="match status" value="1"/>
</dbReference>
<dbReference type="AlphaFoldDB" id="A0A0R3KGZ7"/>
<dbReference type="GO" id="GO:0016887">
    <property type="term" value="F:ATP hydrolysis activity"/>
    <property type="evidence" value="ECO:0007669"/>
    <property type="project" value="InterPro"/>
</dbReference>
<feature type="region of interest" description="Disordered" evidence="6">
    <location>
        <begin position="1"/>
        <end position="22"/>
    </location>
</feature>
<evidence type="ECO:0000256" key="1">
    <source>
        <dbReference type="ARBA" id="ARBA00005417"/>
    </source>
</evidence>
<evidence type="ECO:0000313" key="9">
    <source>
        <dbReference type="Proteomes" id="UP000051913"/>
    </source>
</evidence>
<accession>A0A0R3KGZ7</accession>
<reference evidence="8 9" key="1">
    <citation type="submission" date="2014-03" db="EMBL/GenBank/DDBJ databases">
        <title>Bradyrhizobium valentinum sp. nov., isolated from effective nodules of Lupinus mariae-josephae, a lupine endemic of basic-lime soils in Eastern Spain.</title>
        <authorList>
            <person name="Duran D."/>
            <person name="Rey L."/>
            <person name="Navarro A."/>
            <person name="Busquets A."/>
            <person name="Imperial J."/>
            <person name="Ruiz-Argueso T."/>
        </authorList>
    </citation>
    <scope>NUCLEOTIDE SEQUENCE [LARGE SCALE GENOMIC DNA]</scope>
    <source>
        <strain evidence="8 9">LmjM3</strain>
    </source>
</reference>
<proteinExistence type="inferred from homology"/>
<dbReference type="RefSeq" id="WP_057850924.1">
    <property type="nucleotide sequence ID" value="NZ_LLXX01000095.1"/>
</dbReference>
<evidence type="ECO:0000313" key="8">
    <source>
        <dbReference type="EMBL" id="KRR07578.1"/>
    </source>
</evidence>
<evidence type="ECO:0000256" key="4">
    <source>
        <dbReference type="ARBA" id="ARBA00022840"/>
    </source>
</evidence>
<feature type="domain" description="ABC transporter" evidence="7">
    <location>
        <begin position="25"/>
        <end position="258"/>
    </location>
</feature>
<feature type="compositionally biased region" description="Basic and acidic residues" evidence="6">
    <location>
        <begin position="10"/>
        <end position="20"/>
    </location>
</feature>
<keyword evidence="3" id="KW-0547">Nucleotide-binding</keyword>
<comment type="function">
    <text evidence="5">Involved in beta-(1--&gt;2)glucan export. Transmembrane domains (TMD) form a pore in the inner membrane and the ATP-binding domain (NBD) is responsible for energy generation.</text>
</comment>
<evidence type="ECO:0000256" key="3">
    <source>
        <dbReference type="ARBA" id="ARBA00022741"/>
    </source>
</evidence>
<dbReference type="EMBL" id="LLXX01000095">
    <property type="protein sequence ID" value="KRR07578.1"/>
    <property type="molecule type" value="Genomic_DNA"/>
</dbReference>
<evidence type="ECO:0000256" key="2">
    <source>
        <dbReference type="ARBA" id="ARBA00022448"/>
    </source>
</evidence>
<dbReference type="Proteomes" id="UP000051913">
    <property type="component" value="Unassembled WGS sequence"/>
</dbReference>
<comment type="similarity">
    <text evidence="1">Belongs to the ABC transporter superfamily.</text>
</comment>
<keyword evidence="9" id="KW-1185">Reference proteome</keyword>
<dbReference type="STRING" id="1518501.CQ10_33635"/>
<dbReference type="InterPro" id="IPR003439">
    <property type="entry name" value="ABC_transporter-like_ATP-bd"/>
</dbReference>
<protein>
    <submittedName>
        <fullName evidence="8">Nitrate/sulfonate/bicarbonate ABC transporter ATP-binding protein</fullName>
    </submittedName>
</protein>
<dbReference type="OrthoDB" id="9807242at2"/>
<dbReference type="InterPro" id="IPR003593">
    <property type="entry name" value="AAA+_ATPase"/>
</dbReference>
<comment type="caution">
    <text evidence="8">The sequence shown here is derived from an EMBL/GenBank/DDBJ whole genome shotgun (WGS) entry which is preliminary data.</text>
</comment>
<organism evidence="8 9">
    <name type="scientific">Bradyrhizobium valentinum</name>
    <dbReference type="NCBI Taxonomy" id="1518501"/>
    <lineage>
        <taxon>Bacteria</taxon>
        <taxon>Pseudomonadati</taxon>
        <taxon>Pseudomonadota</taxon>
        <taxon>Alphaproteobacteria</taxon>
        <taxon>Hyphomicrobiales</taxon>
        <taxon>Nitrobacteraceae</taxon>
        <taxon>Bradyrhizobium</taxon>
    </lineage>
</organism>
<dbReference type="InterPro" id="IPR027417">
    <property type="entry name" value="P-loop_NTPase"/>
</dbReference>
<name>A0A0R3KGZ7_9BRAD</name>
<dbReference type="Gene3D" id="3.40.50.300">
    <property type="entry name" value="P-loop containing nucleotide triphosphate hydrolases"/>
    <property type="match status" value="1"/>
</dbReference>
<evidence type="ECO:0000259" key="7">
    <source>
        <dbReference type="PROSITE" id="PS50893"/>
    </source>
</evidence>
<dbReference type="PANTHER" id="PTHR42788:SF19">
    <property type="entry name" value="ALIPHATIC SULFONATES IMPORT ATP-BINDING PROTEIN SSUB 2"/>
    <property type="match status" value="1"/>
</dbReference>
<dbReference type="PROSITE" id="PS50893">
    <property type="entry name" value="ABC_TRANSPORTER_2"/>
    <property type="match status" value="1"/>
</dbReference>
<gene>
    <name evidence="8" type="ORF">CP49_35130</name>
</gene>
<dbReference type="SUPFAM" id="SSF52540">
    <property type="entry name" value="P-loop containing nucleoside triphosphate hydrolases"/>
    <property type="match status" value="1"/>
</dbReference>
<dbReference type="InterPro" id="IPR050166">
    <property type="entry name" value="ABC_transporter_ATP-bind"/>
</dbReference>
<dbReference type="CDD" id="cd03293">
    <property type="entry name" value="ABC_NrtD_SsuB_transporters"/>
    <property type="match status" value="1"/>
</dbReference>
<dbReference type="PROSITE" id="PS00211">
    <property type="entry name" value="ABC_TRANSPORTER_1"/>
    <property type="match status" value="1"/>
</dbReference>
<sequence>MNAPLPSDPLDAHTTRRAADRPPAVEVLSAEKIFANGTRALAPIDLTIAEGEFLTLIGPSGCGKSTLLKLIANLIQPSDGRILWWRGDFGQVGQGGRGLAFVFQEPTLMPWARVDANVRLPLDLADVPRGKADPRVSDALARVGLSAFARHFPRQLSGGMKMRVSIARALATDPNLLLMDEPFGALDEFTRNKLDDDLVKLWWERKLTTVFVTHSIYEAVFLSTRIVVLAANPGRIFRTMTIDEPQPRSQDFRDSARFAAYCRELSTWLAEASLPSASGVTP</sequence>
<evidence type="ECO:0000256" key="5">
    <source>
        <dbReference type="ARBA" id="ARBA00024722"/>
    </source>
</evidence>
<dbReference type="SMART" id="SM00382">
    <property type="entry name" value="AAA"/>
    <property type="match status" value="1"/>
</dbReference>
<keyword evidence="2" id="KW-0813">Transport</keyword>
<dbReference type="GO" id="GO:0005524">
    <property type="term" value="F:ATP binding"/>
    <property type="evidence" value="ECO:0007669"/>
    <property type="project" value="UniProtKB-KW"/>
</dbReference>
<keyword evidence="4 8" id="KW-0067">ATP-binding</keyword>